<dbReference type="RefSeq" id="WP_103787311.1">
    <property type="nucleotide sequence ID" value="NZ_PQVF01000001.1"/>
</dbReference>
<protein>
    <submittedName>
        <fullName evidence="4">Class I SAM-dependent methyltransferase</fullName>
    </submittedName>
</protein>
<evidence type="ECO:0000256" key="2">
    <source>
        <dbReference type="ARBA" id="ARBA00022679"/>
    </source>
</evidence>
<dbReference type="PANTHER" id="PTHR43861:SF1">
    <property type="entry name" value="TRANS-ACONITATE 2-METHYLTRANSFERASE"/>
    <property type="match status" value="1"/>
</dbReference>
<proteinExistence type="predicted"/>
<organism evidence="4 5">
    <name type="scientific">Solitalea longa</name>
    <dbReference type="NCBI Taxonomy" id="2079460"/>
    <lineage>
        <taxon>Bacteria</taxon>
        <taxon>Pseudomonadati</taxon>
        <taxon>Bacteroidota</taxon>
        <taxon>Sphingobacteriia</taxon>
        <taxon>Sphingobacteriales</taxon>
        <taxon>Sphingobacteriaceae</taxon>
        <taxon>Solitalea</taxon>
    </lineage>
</organism>
<comment type="caution">
    <text evidence="4">The sequence shown here is derived from an EMBL/GenBank/DDBJ whole genome shotgun (WGS) entry which is preliminary data.</text>
</comment>
<evidence type="ECO:0000313" key="5">
    <source>
        <dbReference type="Proteomes" id="UP000236893"/>
    </source>
</evidence>
<evidence type="ECO:0000256" key="1">
    <source>
        <dbReference type="ARBA" id="ARBA00022603"/>
    </source>
</evidence>
<dbReference type="EMBL" id="PQVF01000001">
    <property type="protein sequence ID" value="POY39209.1"/>
    <property type="molecule type" value="Genomic_DNA"/>
</dbReference>
<dbReference type="InterPro" id="IPR029063">
    <property type="entry name" value="SAM-dependent_MTases_sf"/>
</dbReference>
<dbReference type="PANTHER" id="PTHR43861">
    <property type="entry name" value="TRANS-ACONITATE 2-METHYLTRANSFERASE-RELATED"/>
    <property type="match status" value="1"/>
</dbReference>
<sequence length="213" mass="24613">MDPYKITSETYNKIANLYQQKFMDLDLYNETYDTFCRRVEQKKAAILEIGCGPGNITRYLLSQRPDFNLTGIDVAPNMIALAQDNNPSASFKVMDCREIHLLEQQFQAIICGFCIPYLSKEDCQKLITDCAGLLNKNGILYLSFVEDDYEKSGFESNSAGDKIYFHYHQQDYLLQYLTENQFKIENRLYIDYPKADGSTQVHTIFIARKVEPA</sequence>
<dbReference type="Pfam" id="PF13649">
    <property type="entry name" value="Methyltransf_25"/>
    <property type="match status" value="1"/>
</dbReference>
<feature type="domain" description="Methyltransferase" evidence="3">
    <location>
        <begin position="46"/>
        <end position="138"/>
    </location>
</feature>
<dbReference type="GO" id="GO:0008168">
    <property type="term" value="F:methyltransferase activity"/>
    <property type="evidence" value="ECO:0007669"/>
    <property type="project" value="UniProtKB-KW"/>
</dbReference>
<evidence type="ECO:0000259" key="3">
    <source>
        <dbReference type="Pfam" id="PF13649"/>
    </source>
</evidence>
<keyword evidence="1 4" id="KW-0489">Methyltransferase</keyword>
<dbReference type="Proteomes" id="UP000236893">
    <property type="component" value="Unassembled WGS sequence"/>
</dbReference>
<dbReference type="SUPFAM" id="SSF53335">
    <property type="entry name" value="S-adenosyl-L-methionine-dependent methyltransferases"/>
    <property type="match status" value="1"/>
</dbReference>
<reference evidence="4 5" key="1">
    <citation type="submission" date="2018-01" db="EMBL/GenBank/DDBJ databases">
        <authorList>
            <person name="Gaut B.S."/>
            <person name="Morton B.R."/>
            <person name="Clegg M.T."/>
            <person name="Duvall M.R."/>
        </authorList>
    </citation>
    <scope>NUCLEOTIDE SEQUENCE [LARGE SCALE GENOMIC DNA]</scope>
    <source>
        <strain evidence="4 5">HR-AV</strain>
    </source>
</reference>
<dbReference type="Gene3D" id="3.40.50.150">
    <property type="entry name" value="Vaccinia Virus protein VP39"/>
    <property type="match status" value="1"/>
</dbReference>
<evidence type="ECO:0000313" key="4">
    <source>
        <dbReference type="EMBL" id="POY39209.1"/>
    </source>
</evidence>
<dbReference type="AlphaFoldDB" id="A0A2S5AAB3"/>
<name>A0A2S5AAB3_9SPHI</name>
<dbReference type="CDD" id="cd02440">
    <property type="entry name" value="AdoMet_MTases"/>
    <property type="match status" value="1"/>
</dbReference>
<dbReference type="GO" id="GO:0032259">
    <property type="term" value="P:methylation"/>
    <property type="evidence" value="ECO:0007669"/>
    <property type="project" value="UniProtKB-KW"/>
</dbReference>
<gene>
    <name evidence="4" type="ORF">C3K47_01565</name>
</gene>
<dbReference type="OrthoDB" id="9789123at2"/>
<accession>A0A2S5AAB3</accession>
<keyword evidence="5" id="KW-1185">Reference proteome</keyword>
<keyword evidence="2 4" id="KW-0808">Transferase</keyword>
<dbReference type="InterPro" id="IPR041698">
    <property type="entry name" value="Methyltransf_25"/>
</dbReference>